<evidence type="ECO:0000313" key="2">
    <source>
        <dbReference type="Proteomes" id="UP000887159"/>
    </source>
</evidence>
<name>A0A8X6SD42_TRICX</name>
<organism evidence="1 2">
    <name type="scientific">Trichonephila clavipes</name>
    <name type="common">Golden silk orbweaver</name>
    <name type="synonym">Nephila clavipes</name>
    <dbReference type="NCBI Taxonomy" id="2585209"/>
    <lineage>
        <taxon>Eukaryota</taxon>
        <taxon>Metazoa</taxon>
        <taxon>Ecdysozoa</taxon>
        <taxon>Arthropoda</taxon>
        <taxon>Chelicerata</taxon>
        <taxon>Arachnida</taxon>
        <taxon>Araneae</taxon>
        <taxon>Araneomorphae</taxon>
        <taxon>Entelegynae</taxon>
        <taxon>Araneoidea</taxon>
        <taxon>Nephilidae</taxon>
        <taxon>Trichonephila</taxon>
    </lineage>
</organism>
<gene>
    <name evidence="1" type="ORF">TNCV_1528951</name>
</gene>
<evidence type="ECO:0000313" key="1">
    <source>
        <dbReference type="EMBL" id="GFY11702.1"/>
    </source>
</evidence>
<reference evidence="1" key="1">
    <citation type="submission" date="2020-08" db="EMBL/GenBank/DDBJ databases">
        <title>Multicomponent nature underlies the extraordinary mechanical properties of spider dragline silk.</title>
        <authorList>
            <person name="Kono N."/>
            <person name="Nakamura H."/>
            <person name="Mori M."/>
            <person name="Yoshida Y."/>
            <person name="Ohtoshi R."/>
            <person name="Malay A.D."/>
            <person name="Moran D.A.P."/>
            <person name="Tomita M."/>
            <person name="Numata K."/>
            <person name="Arakawa K."/>
        </authorList>
    </citation>
    <scope>NUCLEOTIDE SEQUENCE</scope>
</reference>
<keyword evidence="2" id="KW-1185">Reference proteome</keyword>
<proteinExistence type="predicted"/>
<dbReference type="Proteomes" id="UP000887159">
    <property type="component" value="Unassembled WGS sequence"/>
</dbReference>
<accession>A0A8X6SD42</accession>
<dbReference type="AlphaFoldDB" id="A0A8X6SD42"/>
<protein>
    <submittedName>
        <fullName evidence="1">Uncharacterized protein</fullName>
    </submittedName>
</protein>
<dbReference type="EMBL" id="BMAU01021308">
    <property type="protein sequence ID" value="GFY11702.1"/>
    <property type="molecule type" value="Genomic_DNA"/>
</dbReference>
<comment type="caution">
    <text evidence="1">The sequence shown here is derived from an EMBL/GenBank/DDBJ whole genome shotgun (WGS) entry which is preliminary data.</text>
</comment>
<sequence length="98" mass="11277">MLWKLSQPVRRIPYNAVLFRSLKHSNALEIESTSARGRRWETSNLPQCVLPPSRAEPSQIVLSSAWCSKLRFTTRVNYYPLAKMDFAGLDLTPSAMWH</sequence>